<dbReference type="CDD" id="cd11041">
    <property type="entry name" value="CYP503A1-like"/>
    <property type="match status" value="1"/>
</dbReference>
<keyword evidence="10" id="KW-1185">Reference proteome</keyword>
<evidence type="ECO:0000256" key="7">
    <source>
        <dbReference type="RuleBase" id="RU000461"/>
    </source>
</evidence>
<evidence type="ECO:0000256" key="2">
    <source>
        <dbReference type="ARBA" id="ARBA00010617"/>
    </source>
</evidence>
<sequence length="514" mass="57846">MESETGILLLKVLPTSVLAVVVCLAFRQLSKLVRKPKLDMPYLCFTDGDNSAQRYAQQSGSLLEQGYEQYSKKGLPFSMYNYSDKSRPIAVLPTKYLAEIRNASSAELSFSSYLNTSTIAHDIGAPLVTDRVIHLVRQDLNKSLNDLIQPLQQACDKLIPGLVSSCPEWTPHNVFYLLMPLISRLMARVLVGPDLWDNEEWHGVIMAYFQAGSAASRHVRDVYPPWLRWTSRYFDRDVKDIYATRCKGEKILKPVIEARLAEAAGRGSAPARAHGPRFQDGVGWLVDSYLADDQAVQAANIMQDQAFLVAASIHSISLTTLSILLDLVDHADTMTEIREEIATVVAEHRGWTRQSLGALRLLDSFMKESQRFNNFQYNTMQRLAVVDYTFKDGLHIPAGTSIVVPSRLLGRDPDLHGRNAGKFDAKRWLRKREQGDATKFHFASLQDDMLPWGSGPHACPGRFLAQEMIKLVLVHLLTRYDLKFPDGVEGRPADLPENTNSNPNMMAQILFKER</sequence>
<keyword evidence="3 7" id="KW-0479">Metal-binding</keyword>
<evidence type="ECO:0000256" key="1">
    <source>
        <dbReference type="ARBA" id="ARBA00001971"/>
    </source>
</evidence>
<proteinExistence type="inferred from homology"/>
<keyword evidence="8" id="KW-0812">Transmembrane</keyword>
<evidence type="ECO:0000256" key="4">
    <source>
        <dbReference type="ARBA" id="ARBA00023002"/>
    </source>
</evidence>
<keyword evidence="7" id="KW-0349">Heme</keyword>
<evidence type="ECO:0000256" key="3">
    <source>
        <dbReference type="ARBA" id="ARBA00022723"/>
    </source>
</evidence>
<organism evidence="9 10">
    <name type="scientific">Apiospora arundinis</name>
    <dbReference type="NCBI Taxonomy" id="335852"/>
    <lineage>
        <taxon>Eukaryota</taxon>
        <taxon>Fungi</taxon>
        <taxon>Dikarya</taxon>
        <taxon>Ascomycota</taxon>
        <taxon>Pezizomycotina</taxon>
        <taxon>Sordariomycetes</taxon>
        <taxon>Xylariomycetidae</taxon>
        <taxon>Amphisphaeriales</taxon>
        <taxon>Apiosporaceae</taxon>
        <taxon>Apiospora</taxon>
    </lineage>
</organism>
<keyword evidence="8" id="KW-0472">Membrane</keyword>
<protein>
    <submittedName>
        <fullName evidence="9">Cytochrome P450</fullName>
    </submittedName>
</protein>
<evidence type="ECO:0000256" key="6">
    <source>
        <dbReference type="ARBA" id="ARBA00023033"/>
    </source>
</evidence>
<comment type="caution">
    <text evidence="9">The sequence shown here is derived from an EMBL/GenBank/DDBJ whole genome shotgun (WGS) entry which is preliminary data.</text>
</comment>
<evidence type="ECO:0000256" key="8">
    <source>
        <dbReference type="SAM" id="Phobius"/>
    </source>
</evidence>
<gene>
    <name evidence="9" type="ORF">PGQ11_006269</name>
</gene>
<dbReference type="PANTHER" id="PTHR46206:SF4">
    <property type="entry name" value="P450, PUTATIVE (EUROFUNG)-RELATED"/>
    <property type="match status" value="1"/>
</dbReference>
<evidence type="ECO:0000313" key="10">
    <source>
        <dbReference type="Proteomes" id="UP001390339"/>
    </source>
</evidence>
<dbReference type="Gene3D" id="1.10.630.10">
    <property type="entry name" value="Cytochrome P450"/>
    <property type="match status" value="1"/>
</dbReference>
<dbReference type="InterPro" id="IPR002403">
    <property type="entry name" value="Cyt_P450_E_grp-IV"/>
</dbReference>
<name>A0ABR2IT01_9PEZI</name>
<dbReference type="Proteomes" id="UP001390339">
    <property type="component" value="Unassembled WGS sequence"/>
</dbReference>
<dbReference type="PRINTS" id="PR00465">
    <property type="entry name" value="EP450IV"/>
</dbReference>
<evidence type="ECO:0000313" key="9">
    <source>
        <dbReference type="EMBL" id="KAK8867691.1"/>
    </source>
</evidence>
<keyword evidence="4 7" id="KW-0560">Oxidoreductase</keyword>
<feature type="transmembrane region" description="Helical" evidence="8">
    <location>
        <begin position="6"/>
        <end position="26"/>
    </location>
</feature>
<evidence type="ECO:0000256" key="5">
    <source>
        <dbReference type="ARBA" id="ARBA00023004"/>
    </source>
</evidence>
<comment type="similarity">
    <text evidence="2 7">Belongs to the cytochrome P450 family.</text>
</comment>
<accession>A0ABR2IT01</accession>
<dbReference type="PANTHER" id="PTHR46206">
    <property type="entry name" value="CYTOCHROME P450"/>
    <property type="match status" value="1"/>
</dbReference>
<dbReference type="InterPro" id="IPR017972">
    <property type="entry name" value="Cyt_P450_CS"/>
</dbReference>
<dbReference type="InterPro" id="IPR001128">
    <property type="entry name" value="Cyt_P450"/>
</dbReference>
<dbReference type="EMBL" id="JAPCWZ010000004">
    <property type="protein sequence ID" value="KAK8867691.1"/>
    <property type="molecule type" value="Genomic_DNA"/>
</dbReference>
<dbReference type="InterPro" id="IPR036396">
    <property type="entry name" value="Cyt_P450_sf"/>
</dbReference>
<keyword evidence="5 7" id="KW-0408">Iron</keyword>
<reference evidence="9 10" key="1">
    <citation type="journal article" date="2024" name="IMA Fungus">
        <title>Apiospora arundinis, a panoply of carbohydrate-active enzymes and secondary metabolites.</title>
        <authorList>
            <person name="Sorensen T."/>
            <person name="Petersen C."/>
            <person name="Muurmann A.T."/>
            <person name="Christiansen J.V."/>
            <person name="Brundto M.L."/>
            <person name="Overgaard C.K."/>
            <person name="Boysen A.T."/>
            <person name="Wollenberg R.D."/>
            <person name="Larsen T.O."/>
            <person name="Sorensen J.L."/>
            <person name="Nielsen K.L."/>
            <person name="Sondergaard T.E."/>
        </authorList>
    </citation>
    <scope>NUCLEOTIDE SEQUENCE [LARGE SCALE GENOMIC DNA]</scope>
    <source>
        <strain evidence="9 10">AAU 773</strain>
    </source>
</reference>
<comment type="cofactor">
    <cofactor evidence="1">
        <name>heme</name>
        <dbReference type="ChEBI" id="CHEBI:30413"/>
    </cofactor>
</comment>
<dbReference type="SUPFAM" id="SSF48264">
    <property type="entry name" value="Cytochrome P450"/>
    <property type="match status" value="1"/>
</dbReference>
<keyword evidence="6 7" id="KW-0503">Monooxygenase</keyword>
<dbReference type="PROSITE" id="PS00086">
    <property type="entry name" value="CYTOCHROME_P450"/>
    <property type="match status" value="1"/>
</dbReference>
<dbReference type="Pfam" id="PF00067">
    <property type="entry name" value="p450"/>
    <property type="match status" value="1"/>
</dbReference>
<keyword evidence="8" id="KW-1133">Transmembrane helix</keyword>